<dbReference type="GO" id="GO:0016788">
    <property type="term" value="F:hydrolase activity, acting on ester bonds"/>
    <property type="evidence" value="ECO:0007669"/>
    <property type="project" value="UniProtKB-ARBA"/>
</dbReference>
<dbReference type="Pfam" id="PF08885">
    <property type="entry name" value="GSCFA"/>
    <property type="match status" value="1"/>
</dbReference>
<gene>
    <name evidence="2" type="ORF">FJ651_07640</name>
</gene>
<accession>A0A506PLD9</accession>
<feature type="domain" description="GSCFA" evidence="1">
    <location>
        <begin position="22"/>
        <end position="257"/>
    </location>
</feature>
<comment type="caution">
    <text evidence="2">The sequence shown here is derived from an EMBL/GenBank/DDBJ whole genome shotgun (WGS) entry which is preliminary data.</text>
</comment>
<evidence type="ECO:0000313" key="2">
    <source>
        <dbReference type="EMBL" id="TPV34022.1"/>
    </source>
</evidence>
<proteinExistence type="predicted"/>
<dbReference type="PROSITE" id="PS51257">
    <property type="entry name" value="PROKAR_LIPOPROTEIN"/>
    <property type="match status" value="1"/>
</dbReference>
<evidence type="ECO:0000313" key="3">
    <source>
        <dbReference type="Proteomes" id="UP000317332"/>
    </source>
</evidence>
<keyword evidence="3" id="KW-1185">Reference proteome</keyword>
<dbReference type="SUPFAM" id="SSF52266">
    <property type="entry name" value="SGNH hydrolase"/>
    <property type="match status" value="1"/>
</dbReference>
<dbReference type="AlphaFoldDB" id="A0A506PLD9"/>
<dbReference type="Proteomes" id="UP000317332">
    <property type="component" value="Unassembled WGS sequence"/>
</dbReference>
<dbReference type="RefSeq" id="WP_140989919.1">
    <property type="nucleotide sequence ID" value="NZ_VHIQ01000003.1"/>
</dbReference>
<dbReference type="EMBL" id="VHIQ01000003">
    <property type="protein sequence ID" value="TPV34022.1"/>
    <property type="molecule type" value="Genomic_DNA"/>
</dbReference>
<protein>
    <submittedName>
        <fullName evidence="2">GSCFA domain-containing protein</fullName>
    </submittedName>
</protein>
<reference evidence="2 3" key="1">
    <citation type="submission" date="2019-06" db="EMBL/GenBank/DDBJ databases">
        <title>Flavobacteriaceae Paucihalobacterium erythroidium CWB-1, complete genome.</title>
        <authorList>
            <person name="Wu S."/>
        </authorList>
    </citation>
    <scope>NUCLEOTIDE SEQUENCE [LARGE SCALE GENOMIC DNA]</scope>
    <source>
        <strain evidence="2 3">CWB-1</strain>
    </source>
</reference>
<organism evidence="2 3">
    <name type="scientific">Paucihalobacter ruber</name>
    <dbReference type="NCBI Taxonomy" id="2567861"/>
    <lineage>
        <taxon>Bacteria</taxon>
        <taxon>Pseudomonadati</taxon>
        <taxon>Bacteroidota</taxon>
        <taxon>Flavobacteriia</taxon>
        <taxon>Flavobacteriales</taxon>
        <taxon>Flavobacteriaceae</taxon>
        <taxon>Paucihalobacter</taxon>
    </lineage>
</organism>
<dbReference type="InterPro" id="IPR036514">
    <property type="entry name" value="SGNH_hydro_sf"/>
</dbReference>
<dbReference type="OrthoDB" id="9807687at2"/>
<evidence type="ECO:0000259" key="1">
    <source>
        <dbReference type="Pfam" id="PF08885"/>
    </source>
</evidence>
<dbReference type="CDD" id="cd00229">
    <property type="entry name" value="SGNH_hydrolase"/>
    <property type="match status" value="1"/>
</dbReference>
<sequence>MELTTKLNIPKSKNPIDYNSSILLIGSCFATAMGDKFDYFKFQNLLNPFGILFHPLAIEKLVYRSLNNRFYIQDELVFNNEQWHCLDAHSQLSSSKPEELLNTLNGNLSVTKEFLLNSSHVIITLGTAWVYQYMKSGDIVANCHKIPSIEFTKSLLRVETVTKSLKNLIEQIRIVNQDAHVVFTVSPVRHLKDGFTQNTLSKSVLIQAVHQINESFHHVDYFPSFEMMMDELRDYRFYKPDMIHPNEVAINYIWEKFSESWIHTSAKAMMNRIDKVQKSIQHQPFNPKSEAYLSFLEQLEKEQNSIKQIFPHINF</sequence>
<dbReference type="InterPro" id="IPR014982">
    <property type="entry name" value="GSCFA"/>
</dbReference>
<dbReference type="Gene3D" id="3.40.50.1110">
    <property type="entry name" value="SGNH hydrolase"/>
    <property type="match status" value="1"/>
</dbReference>
<name>A0A506PLD9_9FLAO</name>